<dbReference type="AlphaFoldDB" id="A0A1W1E8T3"/>
<organism evidence="1">
    <name type="scientific">hydrothermal vent metagenome</name>
    <dbReference type="NCBI Taxonomy" id="652676"/>
    <lineage>
        <taxon>unclassified sequences</taxon>
        <taxon>metagenomes</taxon>
        <taxon>ecological metagenomes</taxon>
    </lineage>
</organism>
<accession>A0A1W1E8T3</accession>
<dbReference type="EMBL" id="FPIB01000014">
    <property type="protein sequence ID" value="SFV90363.1"/>
    <property type="molecule type" value="Genomic_DNA"/>
</dbReference>
<name>A0A1W1E8T3_9ZZZZ</name>
<reference evidence="1" key="1">
    <citation type="submission" date="2016-10" db="EMBL/GenBank/DDBJ databases">
        <authorList>
            <person name="de Groot N.N."/>
        </authorList>
    </citation>
    <scope>NUCLEOTIDE SEQUENCE</scope>
</reference>
<sequence>MILRGKIVTKHNIPNSKGVGDIKEFLVAFTKAFAKESRNFFNYFEDLVYAYREKQLHSVTVPAIYKITNNIFTEIPFYRDKKENLGWIDYGVYYGNTLLLIELKHSYYGLNANRFRDSSIKEWETSLNQIKSLKNTDYLKNRPKDNIVKIALNIVTVYTTSQNFDVDNLKEIRKKILKQTGEKNIFIASWKIHQDMMIECEYEKSREYYPAVFVVAKVLN</sequence>
<gene>
    <name evidence="1" type="ORF">MNB_SV-4-118</name>
</gene>
<evidence type="ECO:0000313" key="1">
    <source>
        <dbReference type="EMBL" id="SFV90363.1"/>
    </source>
</evidence>
<proteinExistence type="predicted"/>
<protein>
    <submittedName>
        <fullName evidence="1">Uncharacterized protein</fullName>
    </submittedName>
</protein>